<dbReference type="EMBL" id="AYSV01000016">
    <property type="protein sequence ID" value="ETD72828.1"/>
    <property type="molecule type" value="Genomic_DNA"/>
</dbReference>
<reference evidence="1 2" key="1">
    <citation type="submission" date="2013-11" db="EMBL/GenBank/DDBJ databases">
        <title>Genomic analysis of Pelistega sp. HM-7.</title>
        <authorList>
            <person name="Kumbhare S.V."/>
            <person name="Shetty S.A."/>
            <person name="Sharma O."/>
            <person name="Dhotre D.P."/>
        </authorList>
    </citation>
    <scope>NUCLEOTIDE SEQUENCE [LARGE SCALE GENOMIC DNA]</scope>
    <source>
        <strain evidence="1 2">HM-7</strain>
    </source>
</reference>
<keyword evidence="2" id="KW-1185">Reference proteome</keyword>
<name>V8GA50_9BURK</name>
<accession>V8GA50</accession>
<dbReference type="AlphaFoldDB" id="V8GA50"/>
<proteinExistence type="predicted"/>
<evidence type="ECO:0000313" key="2">
    <source>
        <dbReference type="Proteomes" id="UP000018766"/>
    </source>
</evidence>
<protein>
    <submittedName>
        <fullName evidence="1">Uncharacterized protein</fullName>
    </submittedName>
</protein>
<evidence type="ECO:0000313" key="1">
    <source>
        <dbReference type="EMBL" id="ETD72828.1"/>
    </source>
</evidence>
<dbReference type="Proteomes" id="UP000018766">
    <property type="component" value="Unassembled WGS sequence"/>
</dbReference>
<gene>
    <name evidence="1" type="ORF">V757_01960</name>
</gene>
<comment type="caution">
    <text evidence="1">The sequence shown here is derived from an EMBL/GenBank/DDBJ whole genome shotgun (WGS) entry which is preliminary data.</text>
</comment>
<sequence>MFLNCTTDWVPWHQNGKPQNSEVFGNKKPLVAIKEYDKKMAKRGGKLMLKNV</sequence>
<organism evidence="1 2">
    <name type="scientific">Pelistega indica</name>
    <dbReference type="NCBI Taxonomy" id="1414851"/>
    <lineage>
        <taxon>Bacteria</taxon>
        <taxon>Pseudomonadati</taxon>
        <taxon>Pseudomonadota</taxon>
        <taxon>Betaproteobacteria</taxon>
        <taxon>Burkholderiales</taxon>
        <taxon>Alcaligenaceae</taxon>
        <taxon>Pelistega</taxon>
    </lineage>
</organism>